<sequence>MTYPGRHYSGATRYVAIMKVLARRFPYLDSIHIEQCSGYMTESDVIRIIRSFQLKSWSSDCWKYIDADYTTTTIITNSSSSEIKNTQIRELLASSSSTLEELILSNMTHLHGQDLIAILSQCPNLRKLSITDGFEYNLQTKTGVSVEELVDDFAPAWVCSNLEYLHISIVDVARTTKYIEPFEIDSDKENEEEQRQRQHDIEMAQRLLQLFRKLETLKNLRNVRLHWRFPLMETTRDYIRKWRKNTMEYDLPLSNGMKQILMQTLGKEHMLWMNLRWEVGAPWHRTREELKVNEIEDESDNTDYRCCCCRDDGFYELDDMYDPRNFIEEAYDLHKSRNRHHSRSDRKFLRFQKKAK</sequence>
<comment type="caution">
    <text evidence="1">The sequence shown here is derived from an EMBL/GenBank/DDBJ whole genome shotgun (WGS) entry which is preliminary data.</text>
</comment>
<reference evidence="1" key="1">
    <citation type="journal article" date="2020" name="Fungal Divers.">
        <title>Resolving the Mortierellaceae phylogeny through synthesis of multi-gene phylogenetics and phylogenomics.</title>
        <authorList>
            <person name="Vandepol N."/>
            <person name="Liber J."/>
            <person name="Desiro A."/>
            <person name="Na H."/>
            <person name="Kennedy M."/>
            <person name="Barry K."/>
            <person name="Grigoriev I.V."/>
            <person name="Miller A.N."/>
            <person name="O'Donnell K."/>
            <person name="Stajich J.E."/>
            <person name="Bonito G."/>
        </authorList>
    </citation>
    <scope>NUCLEOTIDE SEQUENCE</scope>
    <source>
        <strain evidence="1">NRRL 2769</strain>
    </source>
</reference>
<dbReference type="Proteomes" id="UP000703661">
    <property type="component" value="Unassembled WGS sequence"/>
</dbReference>
<evidence type="ECO:0000313" key="2">
    <source>
        <dbReference type="Proteomes" id="UP000703661"/>
    </source>
</evidence>
<dbReference type="SUPFAM" id="SSF52047">
    <property type="entry name" value="RNI-like"/>
    <property type="match status" value="1"/>
</dbReference>
<protein>
    <submittedName>
        <fullName evidence="1">Uncharacterized protein</fullName>
    </submittedName>
</protein>
<dbReference type="InterPro" id="IPR032675">
    <property type="entry name" value="LRR_dom_sf"/>
</dbReference>
<dbReference type="AlphaFoldDB" id="A0A9P6MSR7"/>
<dbReference type="EMBL" id="JAAAID010001149">
    <property type="protein sequence ID" value="KAG0011437.1"/>
    <property type="molecule type" value="Genomic_DNA"/>
</dbReference>
<keyword evidence="2" id="KW-1185">Reference proteome</keyword>
<organism evidence="1 2">
    <name type="scientific">Entomortierella chlamydospora</name>
    <dbReference type="NCBI Taxonomy" id="101097"/>
    <lineage>
        <taxon>Eukaryota</taxon>
        <taxon>Fungi</taxon>
        <taxon>Fungi incertae sedis</taxon>
        <taxon>Mucoromycota</taxon>
        <taxon>Mortierellomycotina</taxon>
        <taxon>Mortierellomycetes</taxon>
        <taxon>Mortierellales</taxon>
        <taxon>Mortierellaceae</taxon>
        <taxon>Entomortierella</taxon>
    </lineage>
</organism>
<evidence type="ECO:0000313" key="1">
    <source>
        <dbReference type="EMBL" id="KAG0011437.1"/>
    </source>
</evidence>
<proteinExistence type="predicted"/>
<gene>
    <name evidence="1" type="ORF">BGZ80_000688</name>
</gene>
<accession>A0A9P6MSR7</accession>
<dbReference type="Gene3D" id="3.80.10.10">
    <property type="entry name" value="Ribonuclease Inhibitor"/>
    <property type="match status" value="1"/>
</dbReference>
<name>A0A9P6MSR7_9FUNG</name>